<dbReference type="STRING" id="882378.RBRH_00154"/>
<accession>E5ARU6</accession>
<name>E5ARU6_MYCRK</name>
<dbReference type="HOGENOM" id="CLU_3041314_0_0_4"/>
<reference evidence="1 2" key="1">
    <citation type="journal article" date="2011" name="J. Bacteriol.">
        <title>Complete genome sequence of Burkholderia rhizoxinica, an endosymbiont of Rhizopus microsporus.</title>
        <authorList>
            <person name="Lackner G."/>
            <person name="Moebius N."/>
            <person name="Partida-Martinez L."/>
            <person name="Hertweck C."/>
        </authorList>
    </citation>
    <scope>NUCLEOTIDE SEQUENCE [LARGE SCALE GENOMIC DNA]</scope>
    <source>
        <strain evidence="2">DSM 19002 / CIP 109453 / HKI 454</strain>
    </source>
</reference>
<evidence type="ECO:0000313" key="1">
    <source>
        <dbReference type="EMBL" id="CBW75328.1"/>
    </source>
</evidence>
<dbReference type="Proteomes" id="UP000007437">
    <property type="component" value="Chromosome"/>
</dbReference>
<proteinExistence type="predicted"/>
<sequence>MHGLFLTLVNSIACLGIEGRVGIEIDPGNRFLDTCFPAFFVDSDGRRCTDGFTF</sequence>
<dbReference type="KEGG" id="brh:RBRH_00154"/>
<protein>
    <submittedName>
        <fullName evidence="1">Uncharacterized protein</fullName>
    </submittedName>
</protein>
<organism evidence="1 2">
    <name type="scientific">Mycetohabitans rhizoxinica (strain DSM 19002 / CIP 109453 / HKI 454)</name>
    <name type="common">Paraburkholderia rhizoxinica</name>
    <dbReference type="NCBI Taxonomy" id="882378"/>
    <lineage>
        <taxon>Bacteria</taxon>
        <taxon>Pseudomonadati</taxon>
        <taxon>Pseudomonadota</taxon>
        <taxon>Betaproteobacteria</taxon>
        <taxon>Burkholderiales</taxon>
        <taxon>Burkholderiaceae</taxon>
        <taxon>Mycetohabitans</taxon>
    </lineage>
</organism>
<dbReference type="EMBL" id="FR687359">
    <property type="protein sequence ID" value="CBW75328.1"/>
    <property type="molecule type" value="Genomic_DNA"/>
</dbReference>
<gene>
    <name evidence="1" type="ordered locus">RBRH_00154</name>
</gene>
<evidence type="ECO:0000313" key="2">
    <source>
        <dbReference type="Proteomes" id="UP000007437"/>
    </source>
</evidence>
<dbReference type="AlphaFoldDB" id="E5ARU6"/>